<keyword evidence="2" id="KW-0479">Metal-binding</keyword>
<name>A0ABP3GS97_9ACTN</name>
<keyword evidence="2" id="KW-0349">Heme</keyword>
<organism evidence="4 5">
    <name type="scientific">Streptomyces blastmyceticus</name>
    <dbReference type="NCBI Taxonomy" id="68180"/>
    <lineage>
        <taxon>Bacteria</taxon>
        <taxon>Bacillati</taxon>
        <taxon>Actinomycetota</taxon>
        <taxon>Actinomycetes</taxon>
        <taxon>Kitasatosporales</taxon>
        <taxon>Streptomycetaceae</taxon>
        <taxon>Streptomyces</taxon>
    </lineage>
</organism>
<dbReference type="PANTHER" id="PTHR46696:SF1">
    <property type="entry name" value="CYTOCHROME P450 YJIB-RELATED"/>
    <property type="match status" value="1"/>
</dbReference>
<keyword evidence="2" id="KW-0560">Oxidoreductase</keyword>
<sequence>MGMPKRTPLADIEAADVTIPKGAPLVLALASGSRDLLRFDDPDRFDITRPDNQHLGFGSGVHNCFGAPLARVVARTALNTLLGRLDDPRLVEDPPPYRYGAVLRGPPPPARRSVPPVTPGSGPAADTRRSLSRPKASPTPVTTTPGPAESARGPRTTSRSPNLVPYGRLSRRAAIVSGV</sequence>
<dbReference type="InterPro" id="IPR001128">
    <property type="entry name" value="Cyt_P450"/>
</dbReference>
<dbReference type="Proteomes" id="UP001500063">
    <property type="component" value="Unassembled WGS sequence"/>
</dbReference>
<reference evidence="5" key="1">
    <citation type="journal article" date="2019" name="Int. J. Syst. Evol. Microbiol.">
        <title>The Global Catalogue of Microorganisms (GCM) 10K type strain sequencing project: providing services to taxonomists for standard genome sequencing and annotation.</title>
        <authorList>
            <consortium name="The Broad Institute Genomics Platform"/>
            <consortium name="The Broad Institute Genome Sequencing Center for Infectious Disease"/>
            <person name="Wu L."/>
            <person name="Ma J."/>
        </authorList>
    </citation>
    <scope>NUCLEOTIDE SEQUENCE [LARGE SCALE GENOMIC DNA]</scope>
    <source>
        <strain evidence="5">JCM 4565</strain>
    </source>
</reference>
<comment type="similarity">
    <text evidence="1 2">Belongs to the cytochrome P450 family.</text>
</comment>
<evidence type="ECO:0000313" key="4">
    <source>
        <dbReference type="EMBL" id="GAA0353001.1"/>
    </source>
</evidence>
<protein>
    <recommendedName>
        <fullName evidence="6">Cytochrome P450</fullName>
    </recommendedName>
</protein>
<dbReference type="InterPro" id="IPR036396">
    <property type="entry name" value="Cyt_P450_sf"/>
</dbReference>
<dbReference type="Gene3D" id="1.10.630.10">
    <property type="entry name" value="Cytochrome P450"/>
    <property type="match status" value="1"/>
</dbReference>
<evidence type="ECO:0000256" key="3">
    <source>
        <dbReference type="SAM" id="MobiDB-lite"/>
    </source>
</evidence>
<evidence type="ECO:0000256" key="2">
    <source>
        <dbReference type="RuleBase" id="RU000461"/>
    </source>
</evidence>
<keyword evidence="2" id="KW-0408">Iron</keyword>
<evidence type="ECO:0000313" key="5">
    <source>
        <dbReference type="Proteomes" id="UP001500063"/>
    </source>
</evidence>
<dbReference type="InterPro" id="IPR002397">
    <property type="entry name" value="Cyt_P450_B"/>
</dbReference>
<evidence type="ECO:0000256" key="1">
    <source>
        <dbReference type="ARBA" id="ARBA00010617"/>
    </source>
</evidence>
<comment type="caution">
    <text evidence="4">The sequence shown here is derived from an EMBL/GenBank/DDBJ whole genome shotgun (WGS) entry which is preliminary data.</text>
</comment>
<dbReference type="Pfam" id="PF00067">
    <property type="entry name" value="p450"/>
    <property type="match status" value="1"/>
</dbReference>
<dbReference type="PRINTS" id="PR00359">
    <property type="entry name" value="BP450"/>
</dbReference>
<dbReference type="PROSITE" id="PS00086">
    <property type="entry name" value="CYTOCHROME_P450"/>
    <property type="match status" value="1"/>
</dbReference>
<keyword evidence="2" id="KW-0503">Monooxygenase</keyword>
<dbReference type="InterPro" id="IPR017972">
    <property type="entry name" value="Cyt_P450_CS"/>
</dbReference>
<keyword evidence="5" id="KW-1185">Reference proteome</keyword>
<dbReference type="EMBL" id="BAAABW010000017">
    <property type="protein sequence ID" value="GAA0353001.1"/>
    <property type="molecule type" value="Genomic_DNA"/>
</dbReference>
<dbReference type="PANTHER" id="PTHR46696">
    <property type="entry name" value="P450, PUTATIVE (EUROFUNG)-RELATED"/>
    <property type="match status" value="1"/>
</dbReference>
<accession>A0ABP3GS97</accession>
<evidence type="ECO:0008006" key="6">
    <source>
        <dbReference type="Google" id="ProtNLM"/>
    </source>
</evidence>
<dbReference type="SUPFAM" id="SSF48264">
    <property type="entry name" value="Cytochrome P450"/>
    <property type="match status" value="1"/>
</dbReference>
<proteinExistence type="inferred from homology"/>
<gene>
    <name evidence="4" type="ORF">GCM10010319_32670</name>
</gene>
<feature type="region of interest" description="Disordered" evidence="3">
    <location>
        <begin position="96"/>
        <end position="167"/>
    </location>
</feature>